<dbReference type="EMBL" id="KL648513">
    <property type="protein sequence ID" value="KEY69804.1"/>
    <property type="molecule type" value="Genomic_DNA"/>
</dbReference>
<feature type="compositionally biased region" description="Polar residues" evidence="1">
    <location>
        <begin position="1"/>
        <end position="12"/>
    </location>
</feature>
<dbReference type="HOGENOM" id="CLU_1157032_0_0_1"/>
<dbReference type="AlphaFoldDB" id="A0A084AWX5"/>
<keyword evidence="3" id="KW-1185">Reference proteome</keyword>
<name>A0A084AWX5_STACB</name>
<gene>
    <name evidence="2" type="ORF">S7711_10760</name>
</gene>
<proteinExistence type="predicted"/>
<dbReference type="Proteomes" id="UP000028045">
    <property type="component" value="Unassembled WGS sequence"/>
</dbReference>
<accession>A0A084AWX5</accession>
<organism evidence="2 3">
    <name type="scientific">Stachybotrys chartarum (strain CBS 109288 / IBT 7711)</name>
    <name type="common">Toxic black mold</name>
    <name type="synonym">Stilbospora chartarum</name>
    <dbReference type="NCBI Taxonomy" id="1280523"/>
    <lineage>
        <taxon>Eukaryota</taxon>
        <taxon>Fungi</taxon>
        <taxon>Dikarya</taxon>
        <taxon>Ascomycota</taxon>
        <taxon>Pezizomycotina</taxon>
        <taxon>Sordariomycetes</taxon>
        <taxon>Hypocreomycetidae</taxon>
        <taxon>Hypocreales</taxon>
        <taxon>Stachybotryaceae</taxon>
        <taxon>Stachybotrys</taxon>
    </lineage>
</organism>
<feature type="region of interest" description="Disordered" evidence="1">
    <location>
        <begin position="1"/>
        <end position="108"/>
    </location>
</feature>
<evidence type="ECO:0000313" key="3">
    <source>
        <dbReference type="Proteomes" id="UP000028045"/>
    </source>
</evidence>
<sequence>MPSRSTCIQSGTARPATRSLYPEHQQRSATVGEISSVGSDQNRTRLNPTKPTPPPFRTRTRARASTSLGAGLGDDRGHPLAQTSNMDDGETQRKPHTKPPRAPPLLQQGSKACLDTDMAGVSENAATNETDPSQIDDEEDIRDLLGGHLGTVYCIILIVIGCSSWVQKQTWISPRPSQVVHAMLVLCRPRILGLEEKFSLLLSDWSDQALNWHIRPGQKACTPPPQGRRTTMLPCIVPPL</sequence>
<evidence type="ECO:0000313" key="2">
    <source>
        <dbReference type="EMBL" id="KEY69804.1"/>
    </source>
</evidence>
<evidence type="ECO:0000256" key="1">
    <source>
        <dbReference type="SAM" id="MobiDB-lite"/>
    </source>
</evidence>
<protein>
    <submittedName>
        <fullName evidence="2">Uncharacterized protein</fullName>
    </submittedName>
</protein>
<reference evidence="2 3" key="1">
    <citation type="journal article" date="2014" name="BMC Genomics">
        <title>Comparative genome sequencing reveals chemotype-specific gene clusters in the toxigenic black mold Stachybotrys.</title>
        <authorList>
            <person name="Semeiks J."/>
            <person name="Borek D."/>
            <person name="Otwinowski Z."/>
            <person name="Grishin N.V."/>
        </authorList>
    </citation>
    <scope>NUCLEOTIDE SEQUENCE [LARGE SCALE GENOMIC DNA]</scope>
    <source>
        <strain evidence="3">CBS 109288 / IBT 7711</strain>
    </source>
</reference>